<sequence>MVNSKAPSEPSCVNIISAIQGRAKGDDSDYKALVQKLEDEELSEWETLDTFLELMRLYIERARLRRVLMERAETRESGYTWHDRDHLMIESMNMDGMRTLARLLPFRGYDDSLDKKKEKTGGDSEVKEGEKMEN</sequence>
<proteinExistence type="predicted"/>
<evidence type="ECO:0000313" key="3">
    <source>
        <dbReference type="Proteomes" id="UP000193240"/>
    </source>
</evidence>
<dbReference type="Proteomes" id="UP000193240">
    <property type="component" value="Unassembled WGS sequence"/>
</dbReference>
<dbReference type="EMBL" id="KZ107838">
    <property type="protein sequence ID" value="OSS55133.1"/>
    <property type="molecule type" value="Genomic_DNA"/>
</dbReference>
<accession>A0A1Y2MG73</accession>
<feature type="region of interest" description="Disordered" evidence="1">
    <location>
        <begin position="111"/>
        <end position="134"/>
    </location>
</feature>
<dbReference type="InParanoid" id="A0A1Y2MG73"/>
<organism evidence="2 3">
    <name type="scientific">Epicoccum nigrum</name>
    <name type="common">Soil fungus</name>
    <name type="synonym">Epicoccum purpurascens</name>
    <dbReference type="NCBI Taxonomy" id="105696"/>
    <lineage>
        <taxon>Eukaryota</taxon>
        <taxon>Fungi</taxon>
        <taxon>Dikarya</taxon>
        <taxon>Ascomycota</taxon>
        <taxon>Pezizomycotina</taxon>
        <taxon>Dothideomycetes</taxon>
        <taxon>Pleosporomycetidae</taxon>
        <taxon>Pleosporales</taxon>
        <taxon>Pleosporineae</taxon>
        <taxon>Didymellaceae</taxon>
        <taxon>Epicoccum</taxon>
    </lineage>
</organism>
<evidence type="ECO:0000256" key="1">
    <source>
        <dbReference type="SAM" id="MobiDB-lite"/>
    </source>
</evidence>
<protein>
    <submittedName>
        <fullName evidence="2">Uncharacterized protein</fullName>
    </submittedName>
</protein>
<reference evidence="2 3" key="1">
    <citation type="journal article" date="2017" name="Genome Announc.">
        <title>Genome sequence of the saprophytic ascomycete Epicoccum nigrum ICMP 19927 strain isolated from New Zealand.</title>
        <authorList>
            <person name="Fokin M."/>
            <person name="Fleetwood D."/>
            <person name="Weir B.S."/>
            <person name="Villas-Boas S.G."/>
        </authorList>
    </citation>
    <scope>NUCLEOTIDE SEQUENCE [LARGE SCALE GENOMIC DNA]</scope>
    <source>
        <strain evidence="2 3">ICMP 19927</strain>
    </source>
</reference>
<evidence type="ECO:0000313" key="2">
    <source>
        <dbReference type="EMBL" id="OSS55133.1"/>
    </source>
</evidence>
<dbReference type="AlphaFoldDB" id="A0A1Y2MG73"/>
<name>A0A1Y2MG73_EPING</name>
<gene>
    <name evidence="2" type="ORF">B5807_00125</name>
</gene>
<keyword evidence="3" id="KW-1185">Reference proteome</keyword>